<evidence type="ECO:0000256" key="8">
    <source>
        <dbReference type="ARBA" id="ARBA00023136"/>
    </source>
</evidence>
<feature type="transmembrane region" description="Helical" evidence="9">
    <location>
        <begin position="495"/>
        <end position="515"/>
    </location>
</feature>
<dbReference type="VEuPathDB" id="FungiDB:YALI1_B17155g"/>
<dbReference type="InterPro" id="IPR003439">
    <property type="entry name" value="ABC_transporter-like_ATP-bd"/>
</dbReference>
<dbReference type="InterPro" id="IPR017871">
    <property type="entry name" value="ABC_transporter-like_CS"/>
</dbReference>
<keyword evidence="4" id="KW-0677">Repeat</keyword>
<gene>
    <name evidence="11" type="ORF">YALI1_B17155g</name>
</gene>
<dbReference type="CDD" id="cd03233">
    <property type="entry name" value="ABCG_PDR_domain1"/>
    <property type="match status" value="1"/>
</dbReference>
<keyword evidence="7 9" id="KW-1133">Transmembrane helix</keyword>
<feature type="transmembrane region" description="Helical" evidence="9">
    <location>
        <begin position="1240"/>
        <end position="1267"/>
    </location>
</feature>
<dbReference type="InterPro" id="IPR003593">
    <property type="entry name" value="AAA+_ATPase"/>
</dbReference>
<feature type="transmembrane region" description="Helical" evidence="9">
    <location>
        <begin position="1318"/>
        <end position="1335"/>
    </location>
</feature>
<feature type="transmembrane region" description="Helical" evidence="9">
    <location>
        <begin position="527"/>
        <end position="548"/>
    </location>
</feature>
<feature type="transmembrane region" description="Helical" evidence="9">
    <location>
        <begin position="569"/>
        <end position="592"/>
    </location>
</feature>
<dbReference type="Pfam" id="PF01061">
    <property type="entry name" value="ABC2_membrane"/>
    <property type="match status" value="2"/>
</dbReference>
<dbReference type="InterPro" id="IPR029481">
    <property type="entry name" value="ABC_trans_N"/>
</dbReference>
<evidence type="ECO:0000256" key="6">
    <source>
        <dbReference type="ARBA" id="ARBA00022840"/>
    </source>
</evidence>
<dbReference type="SMR" id="A0A1D8N7L3"/>
<dbReference type="PROSITE" id="PS50893">
    <property type="entry name" value="ABC_TRANSPORTER_2"/>
    <property type="match status" value="2"/>
</dbReference>
<feature type="transmembrane region" description="Helical" evidence="9">
    <location>
        <begin position="1442"/>
        <end position="1461"/>
    </location>
</feature>
<protein>
    <recommendedName>
        <fullName evidence="10">ABC transporter domain-containing protein</fullName>
    </recommendedName>
</protein>
<keyword evidence="2" id="KW-0813">Transport</keyword>
<dbReference type="Pfam" id="PF14510">
    <property type="entry name" value="ABC_trans_N"/>
    <property type="match status" value="1"/>
</dbReference>
<dbReference type="Proteomes" id="UP000182444">
    <property type="component" value="Chromosome 1B"/>
</dbReference>
<proteinExistence type="predicted"/>
<keyword evidence="8 9" id="KW-0472">Membrane</keyword>
<feature type="transmembrane region" description="Helical" evidence="9">
    <location>
        <begin position="1199"/>
        <end position="1219"/>
    </location>
</feature>
<dbReference type="SMART" id="SM00382">
    <property type="entry name" value="AAA"/>
    <property type="match status" value="2"/>
</dbReference>
<comment type="subcellular location">
    <subcellularLocation>
        <location evidence="1">Membrane</location>
        <topology evidence="1">Multi-pass membrane protein</topology>
    </subcellularLocation>
</comment>
<evidence type="ECO:0000313" key="11">
    <source>
        <dbReference type="EMBL" id="AOW01625.1"/>
    </source>
</evidence>
<feature type="transmembrane region" description="Helical" evidence="9">
    <location>
        <begin position="604"/>
        <end position="623"/>
    </location>
</feature>
<dbReference type="GeneID" id="2906860"/>
<dbReference type="GO" id="GO:0016020">
    <property type="term" value="C:membrane"/>
    <property type="evidence" value="ECO:0007669"/>
    <property type="project" value="UniProtKB-SubCell"/>
</dbReference>
<feature type="transmembrane region" description="Helical" evidence="9">
    <location>
        <begin position="1166"/>
        <end position="1187"/>
    </location>
</feature>
<dbReference type="Gene3D" id="3.40.50.300">
    <property type="entry name" value="P-loop containing nucleotide triphosphate hydrolases"/>
    <property type="match status" value="2"/>
</dbReference>
<dbReference type="Pfam" id="PF06422">
    <property type="entry name" value="PDR_CDR"/>
    <property type="match status" value="1"/>
</dbReference>
<dbReference type="CDD" id="cd03232">
    <property type="entry name" value="ABCG_PDR_domain2"/>
    <property type="match status" value="1"/>
</dbReference>
<dbReference type="RefSeq" id="XP_500823.3">
    <property type="nucleotide sequence ID" value="XM_500823.3"/>
</dbReference>
<dbReference type="GO" id="GO:0005524">
    <property type="term" value="F:ATP binding"/>
    <property type="evidence" value="ECO:0007669"/>
    <property type="project" value="UniProtKB-KW"/>
</dbReference>
<dbReference type="InterPro" id="IPR027417">
    <property type="entry name" value="P-loop_NTPase"/>
</dbReference>
<reference evidence="11 12" key="1">
    <citation type="journal article" date="2016" name="PLoS ONE">
        <title>Sequence Assembly of Yarrowia lipolytica Strain W29/CLIB89 Shows Transposable Element Diversity.</title>
        <authorList>
            <person name="Magnan C."/>
            <person name="Yu J."/>
            <person name="Chang I."/>
            <person name="Jahn E."/>
            <person name="Kanomata Y."/>
            <person name="Wu J."/>
            <person name="Zeller M."/>
            <person name="Oakes M."/>
            <person name="Baldi P."/>
            <person name="Sandmeyer S."/>
        </authorList>
    </citation>
    <scope>NUCLEOTIDE SEQUENCE [LARGE SCALE GENOMIC DNA]</scope>
    <source>
        <strain evidence="12">CLIB89(W29)</strain>
    </source>
</reference>
<dbReference type="InterPro" id="IPR034001">
    <property type="entry name" value="ABCG_PDR_1"/>
</dbReference>
<dbReference type="Pfam" id="PF00005">
    <property type="entry name" value="ABC_tran"/>
    <property type="match status" value="2"/>
</dbReference>
<feature type="transmembrane region" description="Helical" evidence="9">
    <location>
        <begin position="635"/>
        <end position="658"/>
    </location>
</feature>
<dbReference type="FunFam" id="3.40.50.300:FF:002777">
    <property type="entry name" value="YALI0C20265p"/>
    <property type="match status" value="1"/>
</dbReference>
<evidence type="ECO:0000313" key="12">
    <source>
        <dbReference type="Proteomes" id="UP000182444"/>
    </source>
</evidence>
<keyword evidence="3 9" id="KW-0812">Transmembrane</keyword>
<dbReference type="KEGG" id="yli:2906860"/>
<feature type="domain" description="ABC transporter" evidence="10">
    <location>
        <begin position="823"/>
        <end position="1066"/>
    </location>
</feature>
<evidence type="ECO:0000256" key="2">
    <source>
        <dbReference type="ARBA" id="ARBA00022448"/>
    </source>
</evidence>
<dbReference type="EMBL" id="CP017554">
    <property type="protein sequence ID" value="AOW01625.1"/>
    <property type="molecule type" value="Genomic_DNA"/>
</dbReference>
<dbReference type="PROSITE" id="PS00211">
    <property type="entry name" value="ABC_TRANSPORTER_1"/>
    <property type="match status" value="1"/>
</dbReference>
<dbReference type="PANTHER" id="PTHR19241">
    <property type="entry name" value="ATP-BINDING CASSETTE TRANSPORTER"/>
    <property type="match status" value="1"/>
</dbReference>
<evidence type="ECO:0000256" key="3">
    <source>
        <dbReference type="ARBA" id="ARBA00022692"/>
    </source>
</evidence>
<evidence type="ECO:0000256" key="1">
    <source>
        <dbReference type="ARBA" id="ARBA00004141"/>
    </source>
</evidence>
<dbReference type="GO" id="GO:0140359">
    <property type="term" value="F:ABC-type transporter activity"/>
    <property type="evidence" value="ECO:0007669"/>
    <property type="project" value="InterPro"/>
</dbReference>
<accession>A0A1D8N7L3</accession>
<feature type="transmembrane region" description="Helical" evidence="9">
    <location>
        <begin position="740"/>
        <end position="761"/>
    </location>
</feature>
<dbReference type="FunFam" id="3.40.50.300:FF:000054">
    <property type="entry name" value="ABC multidrug transporter atrF"/>
    <property type="match status" value="1"/>
</dbReference>
<keyword evidence="6" id="KW-0067">ATP-binding</keyword>
<evidence type="ECO:0000256" key="4">
    <source>
        <dbReference type="ARBA" id="ARBA00022737"/>
    </source>
</evidence>
<dbReference type="InterPro" id="IPR034003">
    <property type="entry name" value="ABCG_PDR_2"/>
</dbReference>
<dbReference type="InterPro" id="IPR010929">
    <property type="entry name" value="PDR_CDR_ABC"/>
</dbReference>
<dbReference type="eggNOG" id="KOG0065">
    <property type="taxonomic scope" value="Eukaryota"/>
</dbReference>
<evidence type="ECO:0000256" key="7">
    <source>
        <dbReference type="ARBA" id="ARBA00022989"/>
    </source>
</evidence>
<evidence type="ECO:0000256" key="9">
    <source>
        <dbReference type="SAM" id="Phobius"/>
    </source>
</evidence>
<sequence length="1472" mass="165887">MESTPPDYTGLDPTIDAEIRSIAESVHKDRVDDYDTEKGTVGNEKLLRSDTVQPNLDVNPYIDNSDPQLDPLSDEFNARKWIKTVLGLKQRFGATKHITAGVSFKNLAAYGYGGGSQYQKTFSNSVLAIGPMIMELFGGNKGTKVQILRHFDGLVRAGETCVVLGRPGSGCTTFLKSVACETYGFHIEDKTEWNYQGVPRKVMTKNARGEIVYNAEVDVHFPHLTVGDTLLFAALARTPHNRLEGVSREQFAKHTRDVTMATLGLTHTMDTKVGNDFVRGVSGGERKRVSIAESVVCGAPLQCWDNSTRGLDAANATEFIRSLRLSAEMMGSSMFVSLYQASQEAYDLFDKVCVLYEGRQIYFGLAKEAKQFFLDLGFECADRQTTGDFLTSLTNPIERIIQPGWENKVPRTPDDFEKCWMESQARQKLLQEIEEFNTEFQLGGESQDHFMELRKESQARHTRVKSPYTISWPMQTRLCLWRGFLRIKGDMSTDISIVVGNFIMALVLSSMFYNMQQTTDTFFSRGALLFFAILLNAFSSVLEILSLYEQRPIVEKQTRYALYHPFTEALASILTTFPTKILTLLAVNLTLYFMTYLRREPGPFFIFFLFSLLCTLAMSMIFRCMAAITKTLEQALAPASVIILALVIYTGFSLPITYMHGWARWINWLNPVAYGFEAVMVNEFRNRDYGCASYVPTGGEYDQIDLQYKSCSVVGSVPAESSVNGDRFLGLAYQYYNAHLWRNMGILFGFIFFFGFCYLVAVEYIQGAKSKGEVLVFRKSYLKKIKKHAANDEEAGAMMAGEKSEEPASEDSSINIQAQKGIFQWKDVCYDTKVKDGERRLLDHVDGWVKPGTLTALMGASGAGKTTLLDVLADRKATGVITGDMLVNGEPRDESFQRKTGYVQQQDIHTSTATVRESLEFSALLRQPSSISVKDKLAYVDEVIRILEMEAYAEAIVGVPGEGLNVEQRKRLTIGVELAAKPELLLFLDEPTSGLDSQTAWSIIKLLKKLAANGQAILCTIHQPSAILFQEFDRLLFLASGGRTVYYGDIGPESTILTSYFERNGADPCPKEGNPAEWMLEVIGAAPGSTAKRDWPVVWNESSERAAKRAELDEMAQTVERTQTNNTERDASGYSDSDQFAVGQWTQFKIVTKRLYQRFWRTPSYLWSKIFLCTASAIFIGFSFFKAPSDIQGMQNKMFSFFMLFLIFNTVVEQIIPQFDQMREQYEARERSSKTYSWQVFMASNMVVELSWQFLMGVIVFFCFYYPVGFQWTAEHNNSVHERGALFFLYVLLLFLYNSTFAHMMIAGIGNKDTAANIGNLLFSLMLLFCGVLATKEQMPGFWIFMYRVSPLTYFVGGMLATGIGRAPVTCSGNEIVRFQTFPGKSCGEYMQGFIQALGDNGGYLLNPAANELCEYCPMKSSDTYLSMVDVSYTQRWRNWGIIWAYPVFNVAMAFLLYYVCRVPKKSKAQKA</sequence>
<dbReference type="GO" id="GO:0016887">
    <property type="term" value="F:ATP hydrolysis activity"/>
    <property type="evidence" value="ECO:0007669"/>
    <property type="project" value="InterPro"/>
</dbReference>
<dbReference type="SUPFAM" id="SSF52540">
    <property type="entry name" value="P-loop containing nucleoside triphosphate hydrolases"/>
    <property type="match status" value="2"/>
</dbReference>
<feature type="transmembrane region" description="Helical" evidence="9">
    <location>
        <begin position="1287"/>
        <end position="1306"/>
    </location>
</feature>
<dbReference type="InterPro" id="IPR013525">
    <property type="entry name" value="ABC2_TM"/>
</dbReference>
<organism evidence="11 12">
    <name type="scientific">Yarrowia lipolytica</name>
    <name type="common">Candida lipolytica</name>
    <dbReference type="NCBI Taxonomy" id="4952"/>
    <lineage>
        <taxon>Eukaryota</taxon>
        <taxon>Fungi</taxon>
        <taxon>Dikarya</taxon>
        <taxon>Ascomycota</taxon>
        <taxon>Saccharomycotina</taxon>
        <taxon>Dipodascomycetes</taxon>
        <taxon>Dipodascales</taxon>
        <taxon>Dipodascales incertae sedis</taxon>
        <taxon>Yarrowia</taxon>
    </lineage>
</organism>
<dbReference type="OMA" id="EMNGIYM"/>
<name>A0A1D8N7L3_YARLL</name>
<dbReference type="VEuPathDB" id="FungiDB:YALI0_B12980g"/>
<feature type="domain" description="ABC transporter" evidence="10">
    <location>
        <begin position="131"/>
        <end position="382"/>
    </location>
</feature>
<keyword evidence="5" id="KW-0547">Nucleotide-binding</keyword>
<evidence type="ECO:0000259" key="10">
    <source>
        <dbReference type="PROSITE" id="PS50893"/>
    </source>
</evidence>
<evidence type="ECO:0000256" key="5">
    <source>
        <dbReference type="ARBA" id="ARBA00022741"/>
    </source>
</evidence>